<keyword evidence="2" id="KW-0812">Transmembrane</keyword>
<keyword evidence="2" id="KW-1133">Transmembrane helix</keyword>
<keyword evidence="2" id="KW-0472">Membrane</keyword>
<protein>
    <submittedName>
        <fullName evidence="3">Uncharacterized protein</fullName>
    </submittedName>
</protein>
<gene>
    <name evidence="3" type="ORF">C8F04DRAFT_1143902</name>
</gene>
<feature type="compositionally biased region" description="Pro residues" evidence="1">
    <location>
        <begin position="41"/>
        <end position="51"/>
    </location>
</feature>
<feature type="compositionally biased region" description="Low complexity" evidence="1">
    <location>
        <begin position="1"/>
        <end position="19"/>
    </location>
</feature>
<evidence type="ECO:0000256" key="1">
    <source>
        <dbReference type="SAM" id="MobiDB-lite"/>
    </source>
</evidence>
<dbReference type="AlphaFoldDB" id="A0AAD6S555"/>
<evidence type="ECO:0000256" key="2">
    <source>
        <dbReference type="SAM" id="Phobius"/>
    </source>
</evidence>
<proteinExistence type="predicted"/>
<feature type="compositionally biased region" description="Low complexity" evidence="1">
    <location>
        <begin position="29"/>
        <end position="40"/>
    </location>
</feature>
<keyword evidence="4" id="KW-1185">Reference proteome</keyword>
<organism evidence="3 4">
    <name type="scientific">Mycena alexandri</name>
    <dbReference type="NCBI Taxonomy" id="1745969"/>
    <lineage>
        <taxon>Eukaryota</taxon>
        <taxon>Fungi</taxon>
        <taxon>Dikarya</taxon>
        <taxon>Basidiomycota</taxon>
        <taxon>Agaricomycotina</taxon>
        <taxon>Agaricomycetes</taxon>
        <taxon>Agaricomycetidae</taxon>
        <taxon>Agaricales</taxon>
        <taxon>Marasmiineae</taxon>
        <taxon>Mycenaceae</taxon>
        <taxon>Mycena</taxon>
    </lineage>
</organism>
<evidence type="ECO:0000313" key="3">
    <source>
        <dbReference type="EMBL" id="KAJ7020471.1"/>
    </source>
</evidence>
<feature type="region of interest" description="Disordered" evidence="1">
    <location>
        <begin position="1"/>
        <end position="93"/>
    </location>
</feature>
<name>A0AAD6S555_9AGAR</name>
<feature type="transmembrane region" description="Helical" evidence="2">
    <location>
        <begin position="123"/>
        <end position="142"/>
    </location>
</feature>
<reference evidence="3" key="1">
    <citation type="submission" date="2023-03" db="EMBL/GenBank/DDBJ databases">
        <title>Massive genome expansion in bonnet fungi (Mycena s.s.) driven by repeated elements and novel gene families across ecological guilds.</title>
        <authorList>
            <consortium name="Lawrence Berkeley National Laboratory"/>
            <person name="Harder C.B."/>
            <person name="Miyauchi S."/>
            <person name="Viragh M."/>
            <person name="Kuo A."/>
            <person name="Thoen E."/>
            <person name="Andreopoulos B."/>
            <person name="Lu D."/>
            <person name="Skrede I."/>
            <person name="Drula E."/>
            <person name="Henrissat B."/>
            <person name="Morin E."/>
            <person name="Kohler A."/>
            <person name="Barry K."/>
            <person name="LaButti K."/>
            <person name="Morin E."/>
            <person name="Salamov A."/>
            <person name="Lipzen A."/>
            <person name="Mereny Z."/>
            <person name="Hegedus B."/>
            <person name="Baldrian P."/>
            <person name="Stursova M."/>
            <person name="Weitz H."/>
            <person name="Taylor A."/>
            <person name="Grigoriev I.V."/>
            <person name="Nagy L.G."/>
            <person name="Martin F."/>
            <person name="Kauserud H."/>
        </authorList>
    </citation>
    <scope>NUCLEOTIDE SEQUENCE</scope>
    <source>
        <strain evidence="3">CBHHK200</strain>
    </source>
</reference>
<dbReference type="EMBL" id="JARJCM010000261">
    <property type="protein sequence ID" value="KAJ7020471.1"/>
    <property type="molecule type" value="Genomic_DNA"/>
</dbReference>
<comment type="caution">
    <text evidence="3">The sequence shown here is derived from an EMBL/GenBank/DDBJ whole genome shotgun (WGS) entry which is preliminary data.</text>
</comment>
<sequence length="228" mass="23700">MSSLSSSTTGAATPSAPSSPSVPPPPPLSSSSPSQPSTSAAPPPSSAPAPPSSTSSSQSSSSSITSAPSSPTSASVTQSQVIHKSTDSTGGVVTQTQTTQVTLSAAPSGSAASGVRTTSKGCVPMLCFAFLFFPLVCVRFLVGWECRTTSSTKAFARRRMRSVFLVFLRWSTSSHHAHLPSRPSHLPHLHLSIYLSPSEPAHPCIARSSASNRPWELRSVHRPIPSHT</sequence>
<accession>A0AAD6S555</accession>
<dbReference type="Proteomes" id="UP001218188">
    <property type="component" value="Unassembled WGS sequence"/>
</dbReference>
<feature type="compositionally biased region" description="Low complexity" evidence="1">
    <location>
        <begin position="52"/>
        <end position="80"/>
    </location>
</feature>
<evidence type="ECO:0000313" key="4">
    <source>
        <dbReference type="Proteomes" id="UP001218188"/>
    </source>
</evidence>